<evidence type="ECO:0000313" key="2">
    <source>
        <dbReference type="EMBL" id="UTT61601.1"/>
    </source>
</evidence>
<organism evidence="2 3">
    <name type="scientific">Microcella humidisoli</name>
    <dbReference type="NCBI Taxonomy" id="2963406"/>
    <lineage>
        <taxon>Bacteria</taxon>
        <taxon>Bacillati</taxon>
        <taxon>Actinomycetota</taxon>
        <taxon>Actinomycetes</taxon>
        <taxon>Micrococcales</taxon>
        <taxon>Microbacteriaceae</taxon>
        <taxon>Microcella</taxon>
    </lineage>
</organism>
<sequence>MSTTRFGTLELAPAAEHPELLAAPVRDFLAAHPDERVLVGAIDAVLADTAAFCARYEVDPSQGANCVVVEARRGETRTLVACMILGSDRIDVNGAVRRMLDARRASFAPLDAVIEATGMQYGGVTPLGLPAEWAILVDEAVAASGPLIVGAGIRGAKLLVTGEYLAGLPGARVAPIAQR</sequence>
<accession>A0ABY5FTX6</accession>
<dbReference type="Gene3D" id="3.90.960.10">
    <property type="entry name" value="YbaK/aminoacyl-tRNA synthetase-associated domain"/>
    <property type="match status" value="1"/>
</dbReference>
<dbReference type="Proteomes" id="UP001060039">
    <property type="component" value="Chromosome"/>
</dbReference>
<reference evidence="2" key="1">
    <citation type="submission" date="2022-07" db="EMBL/GenBank/DDBJ databases">
        <title>Taxonomic analysis of Microcella humidisoli nov. sp., isolated from riverside soil.</title>
        <authorList>
            <person name="Molina K.M."/>
            <person name="Kim S.B."/>
        </authorList>
    </citation>
    <scope>NUCLEOTIDE SEQUENCE</scope>
    <source>
        <strain evidence="2">MMS21-STM10</strain>
    </source>
</reference>
<dbReference type="EMBL" id="CP101497">
    <property type="protein sequence ID" value="UTT61601.1"/>
    <property type="molecule type" value="Genomic_DNA"/>
</dbReference>
<name>A0ABY5FTX6_9MICO</name>
<dbReference type="RefSeq" id="WP_255158630.1">
    <property type="nucleotide sequence ID" value="NZ_CP101497.1"/>
</dbReference>
<gene>
    <name evidence="2" type="ORF">NNL39_07875</name>
</gene>
<proteinExistence type="predicted"/>
<evidence type="ECO:0000259" key="1">
    <source>
        <dbReference type="Pfam" id="PF04073"/>
    </source>
</evidence>
<keyword evidence="3" id="KW-1185">Reference proteome</keyword>
<dbReference type="Pfam" id="PF04073">
    <property type="entry name" value="tRNA_edit"/>
    <property type="match status" value="1"/>
</dbReference>
<dbReference type="SUPFAM" id="SSF55826">
    <property type="entry name" value="YbaK/ProRS associated domain"/>
    <property type="match status" value="1"/>
</dbReference>
<dbReference type="InterPro" id="IPR036754">
    <property type="entry name" value="YbaK/aa-tRNA-synt-asso_dom_sf"/>
</dbReference>
<feature type="domain" description="YbaK/aminoacyl-tRNA synthetase-associated" evidence="1">
    <location>
        <begin position="47"/>
        <end position="166"/>
    </location>
</feature>
<dbReference type="InterPro" id="IPR007214">
    <property type="entry name" value="YbaK/aa-tRNA-synth-assoc-dom"/>
</dbReference>
<protein>
    <recommendedName>
        <fullName evidence="1">YbaK/aminoacyl-tRNA synthetase-associated domain-containing protein</fullName>
    </recommendedName>
</protein>
<evidence type="ECO:0000313" key="3">
    <source>
        <dbReference type="Proteomes" id="UP001060039"/>
    </source>
</evidence>